<comment type="caution">
    <text evidence="1">The sequence shown here is derived from an EMBL/GenBank/DDBJ whole genome shotgun (WGS) entry which is preliminary data.</text>
</comment>
<keyword evidence="2" id="KW-1185">Reference proteome</keyword>
<name>A0ABX2TKV0_9PROT</name>
<proteinExistence type="predicted"/>
<dbReference type="Proteomes" id="UP000584642">
    <property type="component" value="Unassembled WGS sequence"/>
</dbReference>
<evidence type="ECO:0000313" key="2">
    <source>
        <dbReference type="Proteomes" id="UP000584642"/>
    </source>
</evidence>
<evidence type="ECO:0000313" key="1">
    <source>
        <dbReference type="EMBL" id="NYZ24355.1"/>
    </source>
</evidence>
<dbReference type="RefSeq" id="WP_180286125.1">
    <property type="nucleotide sequence ID" value="NZ_JABFDB010000039.1"/>
</dbReference>
<evidence type="ECO:0008006" key="3">
    <source>
        <dbReference type="Google" id="ProtNLM"/>
    </source>
</evidence>
<accession>A0ABX2TKV0</accession>
<dbReference type="EMBL" id="JABFDB010000039">
    <property type="protein sequence ID" value="NYZ24355.1"/>
    <property type="molecule type" value="Genomic_DNA"/>
</dbReference>
<reference evidence="1 2" key="1">
    <citation type="submission" date="2020-05" db="EMBL/GenBank/DDBJ databases">
        <title>Azospirillum oleiclasticum sp. nov, a nitrogen-fixing and heavy crude oil-emulsifying bacterium isolated from the crude oil of Yumen Oilfield.</title>
        <authorList>
            <person name="Wu D."/>
            <person name="Cai M."/>
            <person name="Zhang X."/>
        </authorList>
    </citation>
    <scope>NUCLEOTIDE SEQUENCE [LARGE SCALE GENOMIC DNA]</scope>
    <source>
        <strain evidence="1 2">ROY-1-1-2</strain>
    </source>
</reference>
<sequence length="466" mass="50550">MNAMSERAARTTVYFDLSLSMVNFLDVSRTTGSQVPANHARSFQYGALLRRLPPILTQISDSVVKAGFSDKGRQGNDGRLRPRYDLTDAQIRNITDTECFASNRRQGRLQCLSLYAGNQRTDFSGLFPDVEARVDSGELVVIVSDLMSYNAGQAGDFNDVSGPLSGLIRQGKAVALLTAAVGYNGSVSDIPGAPIKEFAGKVPLHILVVGTSAQVAAALKAVDEDTAFRTFRANNPDQWHAVLFDRSAIAETRLGRPEVETPLPRGVLRTGGGMVEADSMLGQFIVGRSNRGEEASRKISIAWPVGRRNSPVPIDYDLQPDHQVWAYTLGGGRCQDGWVQNTDAVLKPDARPVGVSASEQPIRQTLFDSGVPFQLASNTVYLWRLGWRPGGVRIPTSEVDFLKTWSVDATGIDTLRDQIARRGGGGVFPTFDLAALYQDLWQAAYGANPSGSQSENKSALLSIMIQ</sequence>
<protein>
    <recommendedName>
        <fullName evidence="3">VWFA domain-containing protein</fullName>
    </recommendedName>
</protein>
<gene>
    <name evidence="1" type="ORF">HND93_32005</name>
</gene>
<organism evidence="1 2">
    <name type="scientific">Azospirillum oleiclasticum</name>
    <dbReference type="NCBI Taxonomy" id="2735135"/>
    <lineage>
        <taxon>Bacteria</taxon>
        <taxon>Pseudomonadati</taxon>
        <taxon>Pseudomonadota</taxon>
        <taxon>Alphaproteobacteria</taxon>
        <taxon>Rhodospirillales</taxon>
        <taxon>Azospirillaceae</taxon>
        <taxon>Azospirillum</taxon>
    </lineage>
</organism>